<dbReference type="EMBL" id="AP019377">
    <property type="protein sequence ID" value="BBH94297.1"/>
    <property type="molecule type" value="Genomic_DNA"/>
</dbReference>
<protein>
    <submittedName>
        <fullName evidence="7">ABC transporter</fullName>
    </submittedName>
</protein>
<dbReference type="InterPro" id="IPR007492">
    <property type="entry name" value="LytTR_DNA-bd_dom"/>
</dbReference>
<keyword evidence="2" id="KW-0813">Transport</keyword>
<dbReference type="InterPro" id="IPR027417">
    <property type="entry name" value="P-loop_NTPase"/>
</dbReference>
<organism evidence="7">
    <name type="scientific">Thermogemmatispora argillosa</name>
    <dbReference type="NCBI Taxonomy" id="2045280"/>
    <lineage>
        <taxon>Bacteria</taxon>
        <taxon>Bacillati</taxon>
        <taxon>Chloroflexota</taxon>
        <taxon>Ktedonobacteria</taxon>
        <taxon>Thermogemmatisporales</taxon>
        <taxon>Thermogemmatisporaceae</taxon>
        <taxon>Thermogemmatispora</taxon>
    </lineage>
</organism>
<accession>A0A455T179</accession>
<evidence type="ECO:0000259" key="5">
    <source>
        <dbReference type="PROSITE" id="PS50893"/>
    </source>
</evidence>
<evidence type="ECO:0000256" key="4">
    <source>
        <dbReference type="ARBA" id="ARBA00022840"/>
    </source>
</evidence>
<dbReference type="GO" id="GO:0003677">
    <property type="term" value="F:DNA binding"/>
    <property type="evidence" value="ECO:0007669"/>
    <property type="project" value="InterPro"/>
</dbReference>
<feature type="domain" description="HTH LytTR-type" evidence="6">
    <location>
        <begin position="240"/>
        <end position="347"/>
    </location>
</feature>
<dbReference type="Gene3D" id="2.40.50.1020">
    <property type="entry name" value="LytTr DNA-binding domain"/>
    <property type="match status" value="1"/>
</dbReference>
<dbReference type="PIRSF" id="PIRSF036612">
    <property type="entry name" value="ABC_ATP_LytTR"/>
    <property type="match status" value="1"/>
</dbReference>
<dbReference type="PROSITE" id="PS50930">
    <property type="entry name" value="HTH_LYTTR"/>
    <property type="match status" value="1"/>
</dbReference>
<dbReference type="SUPFAM" id="SSF52540">
    <property type="entry name" value="P-loop containing nucleoside triphosphate hydrolases"/>
    <property type="match status" value="1"/>
</dbReference>
<dbReference type="InterPro" id="IPR003439">
    <property type="entry name" value="ABC_transporter-like_ATP-bd"/>
</dbReference>
<gene>
    <name evidence="7" type="ORF">KTA_24960</name>
</gene>
<evidence type="ECO:0000256" key="2">
    <source>
        <dbReference type="ARBA" id="ARBA00022448"/>
    </source>
</evidence>
<dbReference type="InterPro" id="IPR003593">
    <property type="entry name" value="AAA+_ATPase"/>
</dbReference>
<proteinExistence type="inferred from homology"/>
<dbReference type="GO" id="GO:0005524">
    <property type="term" value="F:ATP binding"/>
    <property type="evidence" value="ECO:0007669"/>
    <property type="project" value="UniProtKB-KW"/>
</dbReference>
<dbReference type="PANTHER" id="PTHR43335">
    <property type="entry name" value="ABC TRANSPORTER, ATP-BINDING PROTEIN"/>
    <property type="match status" value="1"/>
</dbReference>
<evidence type="ECO:0000259" key="6">
    <source>
        <dbReference type="PROSITE" id="PS50930"/>
    </source>
</evidence>
<dbReference type="SMART" id="SM00382">
    <property type="entry name" value="AAA"/>
    <property type="match status" value="1"/>
</dbReference>
<dbReference type="GO" id="GO:0016887">
    <property type="term" value="F:ATP hydrolysis activity"/>
    <property type="evidence" value="ECO:0007669"/>
    <property type="project" value="InterPro"/>
</dbReference>
<dbReference type="Pfam" id="PF00005">
    <property type="entry name" value="ABC_tran"/>
    <property type="match status" value="1"/>
</dbReference>
<dbReference type="AlphaFoldDB" id="A0A455T179"/>
<dbReference type="Gene3D" id="3.40.50.300">
    <property type="entry name" value="P-loop containing nucleotide triphosphate hydrolases"/>
    <property type="match status" value="1"/>
</dbReference>
<comment type="similarity">
    <text evidence="1">Belongs to the ABC transporter superfamily.</text>
</comment>
<dbReference type="SMART" id="SM00850">
    <property type="entry name" value="LytTR"/>
    <property type="match status" value="1"/>
</dbReference>
<keyword evidence="3" id="KW-0547">Nucleotide-binding</keyword>
<keyword evidence="4" id="KW-0067">ATP-binding</keyword>
<feature type="domain" description="ABC transporter" evidence="5">
    <location>
        <begin position="3"/>
        <end position="228"/>
    </location>
</feature>
<evidence type="ECO:0000256" key="1">
    <source>
        <dbReference type="ARBA" id="ARBA00005417"/>
    </source>
</evidence>
<sequence length="347" mass="38688">MLLEVCRLEKTFAGRTVLSIAHLQVQGGEIVAVIGPSGCGKTLLLHMLAGQLKPSGGSITLDGRDLSRDRQALARVALLFAEDLLYQRLTPRQFLAFCCALYGLPSRKIDEVLIAVGLGDQARQQIDKLSCSAKRRLSFALLQLRQPALALLDEPVERVDWDTAQLFAHLIQGLAAQGSAVLLSAKDLAWAGKFCTRVIELEAGRISGDYSYAARQSEDESREDERATAAAPTRYVPYKVTARRDDRIMLYDPSEVLYATSRDGRTILRTISGEEATTPLTLQELERRLNGRGFFKAHRAYLVNLQHIKAVIQFTRNSYTLQLDDPQEIMIPLSKQAERELQSLLDY</sequence>
<dbReference type="PROSITE" id="PS50893">
    <property type="entry name" value="ABC_TRANSPORTER_2"/>
    <property type="match status" value="1"/>
</dbReference>
<dbReference type="PANTHER" id="PTHR43335:SF11">
    <property type="entry name" value="ABC TRANSPORTER RELATED"/>
    <property type="match status" value="1"/>
</dbReference>
<reference evidence="7" key="1">
    <citation type="submission" date="2018-12" db="EMBL/GenBank/DDBJ databases">
        <title>Novel natural products biosynthetic potential of the class Ktedonobacteria.</title>
        <authorList>
            <person name="Zheng Y."/>
            <person name="Saitou A."/>
            <person name="Wang C.M."/>
            <person name="Toyoda A."/>
            <person name="Minakuchi Y."/>
            <person name="Sekiguchi Y."/>
            <person name="Ueda K."/>
            <person name="Takano H."/>
            <person name="Sakai Y."/>
            <person name="Yokota A."/>
            <person name="Yabe S."/>
        </authorList>
    </citation>
    <scope>NUCLEOTIDE SEQUENCE</scope>
    <source>
        <strain evidence="7">A3-2</strain>
    </source>
</reference>
<evidence type="ECO:0000256" key="3">
    <source>
        <dbReference type="ARBA" id="ARBA00022741"/>
    </source>
</evidence>
<dbReference type="Pfam" id="PF04397">
    <property type="entry name" value="LytTR"/>
    <property type="match status" value="1"/>
</dbReference>
<name>A0A455T179_9CHLR</name>
<dbReference type="InterPro" id="IPR012046">
    <property type="entry name" value="LytTR_ABC"/>
</dbReference>
<evidence type="ECO:0000313" key="7">
    <source>
        <dbReference type="EMBL" id="BBH94297.1"/>
    </source>
</evidence>